<keyword evidence="1" id="KW-1133">Transmembrane helix</keyword>
<keyword evidence="1" id="KW-0812">Transmembrane</keyword>
<dbReference type="OrthoDB" id="2349129at2759"/>
<accession>A0A9N9GIJ3</accession>
<name>A0A9N9GIJ3_9GLOM</name>
<keyword evidence="3" id="KW-1185">Reference proteome</keyword>
<dbReference type="Proteomes" id="UP000789759">
    <property type="component" value="Unassembled WGS sequence"/>
</dbReference>
<evidence type="ECO:0000313" key="3">
    <source>
        <dbReference type="Proteomes" id="UP000789759"/>
    </source>
</evidence>
<keyword evidence="1" id="KW-0472">Membrane</keyword>
<proteinExistence type="predicted"/>
<dbReference type="EMBL" id="CAJVQA010004883">
    <property type="protein sequence ID" value="CAG8608597.1"/>
    <property type="molecule type" value="Genomic_DNA"/>
</dbReference>
<evidence type="ECO:0000256" key="1">
    <source>
        <dbReference type="SAM" id="Phobius"/>
    </source>
</evidence>
<evidence type="ECO:0000313" key="2">
    <source>
        <dbReference type="EMBL" id="CAG8608597.1"/>
    </source>
</evidence>
<sequence length="97" mass="11391">SYTFDMVNCHNYSLITENEIKPIPSYCPSDFPYPRDISIVACRIRLANLVFMWLFTLFGGLWIQAAYFGILPEDNDLKRLTGTHSYDYERPPPYWSN</sequence>
<gene>
    <name evidence="2" type="ORF">CPELLU_LOCUS7343</name>
</gene>
<protein>
    <submittedName>
        <fullName evidence="2">14336_t:CDS:1</fullName>
    </submittedName>
</protein>
<feature type="non-terminal residue" evidence="2">
    <location>
        <position position="97"/>
    </location>
</feature>
<comment type="caution">
    <text evidence="2">The sequence shown here is derived from an EMBL/GenBank/DDBJ whole genome shotgun (WGS) entry which is preliminary data.</text>
</comment>
<organism evidence="2 3">
    <name type="scientific">Cetraspora pellucida</name>
    <dbReference type="NCBI Taxonomy" id="1433469"/>
    <lineage>
        <taxon>Eukaryota</taxon>
        <taxon>Fungi</taxon>
        <taxon>Fungi incertae sedis</taxon>
        <taxon>Mucoromycota</taxon>
        <taxon>Glomeromycotina</taxon>
        <taxon>Glomeromycetes</taxon>
        <taxon>Diversisporales</taxon>
        <taxon>Gigasporaceae</taxon>
        <taxon>Cetraspora</taxon>
    </lineage>
</organism>
<reference evidence="2" key="1">
    <citation type="submission" date="2021-06" db="EMBL/GenBank/DDBJ databases">
        <authorList>
            <person name="Kallberg Y."/>
            <person name="Tangrot J."/>
            <person name="Rosling A."/>
        </authorList>
    </citation>
    <scope>NUCLEOTIDE SEQUENCE</scope>
    <source>
        <strain evidence="2">FL966</strain>
    </source>
</reference>
<feature type="transmembrane region" description="Helical" evidence="1">
    <location>
        <begin position="49"/>
        <end position="70"/>
    </location>
</feature>
<dbReference type="AlphaFoldDB" id="A0A9N9GIJ3"/>